<dbReference type="CDD" id="cd12148">
    <property type="entry name" value="fungal_TF_MHR"/>
    <property type="match status" value="1"/>
</dbReference>
<evidence type="ECO:0000256" key="2">
    <source>
        <dbReference type="ARBA" id="ARBA00022723"/>
    </source>
</evidence>
<proteinExistence type="predicted"/>
<keyword evidence="4" id="KW-0539">Nucleus</keyword>
<reference evidence="7" key="1">
    <citation type="submission" date="2020-07" db="EMBL/GenBank/DDBJ databases">
        <title>Draft Genome Sequence of a Deep-Sea Yeast, Naganishia (Cryptococcus) liquefaciens strain N6.</title>
        <authorList>
            <person name="Han Y.W."/>
            <person name="Kajitani R."/>
            <person name="Morimoto H."/>
            <person name="Parhat M."/>
            <person name="Tsubouchi H."/>
            <person name="Bakenova O."/>
            <person name="Ogata M."/>
            <person name="Argunhan B."/>
            <person name="Aoki R."/>
            <person name="Kajiwara S."/>
            <person name="Itoh T."/>
            <person name="Iwasaki H."/>
        </authorList>
    </citation>
    <scope>NUCLEOTIDE SEQUENCE</scope>
    <source>
        <strain evidence="7">N6</strain>
    </source>
</reference>
<dbReference type="SUPFAM" id="SSF57701">
    <property type="entry name" value="Zn2/Cys6 DNA-binding domain"/>
    <property type="match status" value="1"/>
</dbReference>
<evidence type="ECO:0000256" key="5">
    <source>
        <dbReference type="SAM" id="MobiDB-lite"/>
    </source>
</evidence>
<protein>
    <recommendedName>
        <fullName evidence="6">Zn(2)-C6 fungal-type domain-containing protein</fullName>
    </recommendedName>
</protein>
<name>A0A8H3TZS4_9TREE</name>
<gene>
    <name evidence="7" type="ORF">NliqN6_6303</name>
</gene>
<dbReference type="InterPro" id="IPR050987">
    <property type="entry name" value="AtrR-like"/>
</dbReference>
<dbReference type="CDD" id="cd00067">
    <property type="entry name" value="GAL4"/>
    <property type="match status" value="1"/>
</dbReference>
<evidence type="ECO:0000256" key="1">
    <source>
        <dbReference type="ARBA" id="ARBA00004123"/>
    </source>
</evidence>
<dbReference type="SMART" id="SM00066">
    <property type="entry name" value="GAL4"/>
    <property type="match status" value="1"/>
</dbReference>
<dbReference type="Pfam" id="PF00172">
    <property type="entry name" value="Zn_clus"/>
    <property type="match status" value="1"/>
</dbReference>
<dbReference type="GO" id="GO:0005634">
    <property type="term" value="C:nucleus"/>
    <property type="evidence" value="ECO:0007669"/>
    <property type="project" value="UniProtKB-SubCell"/>
</dbReference>
<evidence type="ECO:0000313" key="7">
    <source>
        <dbReference type="EMBL" id="GHJ89901.1"/>
    </source>
</evidence>
<dbReference type="PANTHER" id="PTHR46910">
    <property type="entry name" value="TRANSCRIPTION FACTOR PDR1"/>
    <property type="match status" value="1"/>
</dbReference>
<feature type="region of interest" description="Disordered" evidence="5">
    <location>
        <begin position="1"/>
        <end position="28"/>
    </location>
</feature>
<dbReference type="Pfam" id="PF04082">
    <property type="entry name" value="Fungal_trans"/>
    <property type="match status" value="1"/>
</dbReference>
<dbReference type="GO" id="GO:0008270">
    <property type="term" value="F:zinc ion binding"/>
    <property type="evidence" value="ECO:0007669"/>
    <property type="project" value="InterPro"/>
</dbReference>
<organism evidence="7 8">
    <name type="scientific">Naganishia liquefaciens</name>
    <dbReference type="NCBI Taxonomy" id="104408"/>
    <lineage>
        <taxon>Eukaryota</taxon>
        <taxon>Fungi</taxon>
        <taxon>Dikarya</taxon>
        <taxon>Basidiomycota</taxon>
        <taxon>Agaricomycotina</taxon>
        <taxon>Tremellomycetes</taxon>
        <taxon>Filobasidiales</taxon>
        <taxon>Filobasidiaceae</taxon>
        <taxon>Naganishia</taxon>
    </lineage>
</organism>
<dbReference type="Proteomes" id="UP000620104">
    <property type="component" value="Unassembled WGS sequence"/>
</dbReference>
<dbReference type="EMBL" id="BLZA01000053">
    <property type="protein sequence ID" value="GHJ89901.1"/>
    <property type="molecule type" value="Genomic_DNA"/>
</dbReference>
<dbReference type="GO" id="GO:0003677">
    <property type="term" value="F:DNA binding"/>
    <property type="evidence" value="ECO:0007669"/>
    <property type="project" value="UniProtKB-KW"/>
</dbReference>
<dbReference type="InterPro" id="IPR001138">
    <property type="entry name" value="Zn2Cys6_DnaBD"/>
</dbReference>
<comment type="caution">
    <text evidence="7">The sequence shown here is derived from an EMBL/GenBank/DDBJ whole genome shotgun (WGS) entry which is preliminary data.</text>
</comment>
<feature type="compositionally biased region" description="Polar residues" evidence="5">
    <location>
        <begin position="109"/>
        <end position="124"/>
    </location>
</feature>
<dbReference type="InterPro" id="IPR036864">
    <property type="entry name" value="Zn2-C6_fun-type_DNA-bd_sf"/>
</dbReference>
<keyword evidence="8" id="KW-1185">Reference proteome</keyword>
<keyword evidence="2" id="KW-0479">Metal-binding</keyword>
<feature type="region of interest" description="Disordered" evidence="5">
    <location>
        <begin position="107"/>
        <end position="169"/>
    </location>
</feature>
<dbReference type="OrthoDB" id="25921at2759"/>
<evidence type="ECO:0000259" key="6">
    <source>
        <dbReference type="PROSITE" id="PS50048"/>
    </source>
</evidence>
<comment type="subcellular location">
    <subcellularLocation>
        <location evidence="1">Nucleus</location>
    </subcellularLocation>
</comment>
<evidence type="ECO:0000313" key="8">
    <source>
        <dbReference type="Proteomes" id="UP000620104"/>
    </source>
</evidence>
<sequence>MPVAQQGTPGPSRTPRQPPAARSCDRCRKRKARCVDGNPCKLCAEARVQCTFDAPVLKRGPRPKPDNSVESRLRNLEQILATMSRESTDKDMALTEEQLRGIWAAAQASPGSTGAQSEPPQSGAESGAAANTAVKDTPAVHTGFESISPDLRGERSVQPEMTGTPPGLHSLKEEIGVEETWFSPSMDPGPSTYPDLAQYLSAEYRCDQPSPPFHTSPGRAANTPPSVQSWHNLLYQDGRGQTKWLGASSGMPLLDLLKELNVEAEAPQRAYSSAEDWISMSTASGLNYPFPTGAQCMFTSSDVLEDLQQGTQAELGMGDLWPRVTAIAPQLLLDNLIQAYFTTSHLLWPILHAPHFMSRYVDPQLRRDPSFVALVISMACLSSRYIGDLGWGVSTELAAPVGVQLLDLCQSILQREAADREDLEVVQAIFNLAVYASGTSKPYSGLIHLSRAVTIALQTGLHRRVNDWEAFSLVESEIRTRTFWALYCLGVETSATFGVPALLRLADCDVSEPLPVDDVFISESQGVQPGPAESPSVMAGFVASIRLHAVLERTVTRINEVSRDDGPRTSFLNMALATSQPTSHLYDEIALSEKFAIGLPGDWTFTPSTITQEDNVHFFRKTRAFTLQHFIRLLVARHRFLTLLSGRPGALPGGPEPAEEQIILQQVTQAALGIIGTYATILANGRLRLFGAHAITQLSQSGAGLVGVILQLQGKPGLNDQHLLRLAIQGLSSSIALLRQLGLRRPAGTVSATILEEFSRACRLPVVAPLPLMSDGSQESRLLDSSVPMLRRLPRRMSRTGQRQEDISQELTFDELLRSTLAGQDPGTLQEIGL</sequence>
<accession>A0A8H3TZS4</accession>
<dbReference type="PROSITE" id="PS50048">
    <property type="entry name" value="ZN2_CY6_FUNGAL_2"/>
    <property type="match status" value="1"/>
</dbReference>
<dbReference type="PROSITE" id="PS00463">
    <property type="entry name" value="ZN2_CY6_FUNGAL_1"/>
    <property type="match status" value="1"/>
</dbReference>
<keyword evidence="3" id="KW-0238">DNA-binding</keyword>
<dbReference type="InterPro" id="IPR007219">
    <property type="entry name" value="XnlR_reg_dom"/>
</dbReference>
<dbReference type="GO" id="GO:0000981">
    <property type="term" value="F:DNA-binding transcription factor activity, RNA polymerase II-specific"/>
    <property type="evidence" value="ECO:0007669"/>
    <property type="project" value="InterPro"/>
</dbReference>
<feature type="domain" description="Zn(2)-C6 fungal-type" evidence="6">
    <location>
        <begin position="23"/>
        <end position="52"/>
    </location>
</feature>
<dbReference type="AlphaFoldDB" id="A0A8H3TZS4"/>
<dbReference type="GO" id="GO:0006351">
    <property type="term" value="P:DNA-templated transcription"/>
    <property type="evidence" value="ECO:0007669"/>
    <property type="project" value="InterPro"/>
</dbReference>
<dbReference type="SMART" id="SM00906">
    <property type="entry name" value="Fungal_trans"/>
    <property type="match status" value="1"/>
</dbReference>
<evidence type="ECO:0000256" key="3">
    <source>
        <dbReference type="ARBA" id="ARBA00023125"/>
    </source>
</evidence>
<dbReference type="Gene3D" id="4.10.240.10">
    <property type="entry name" value="Zn(2)-C6 fungal-type DNA-binding domain"/>
    <property type="match status" value="1"/>
</dbReference>
<feature type="compositionally biased region" description="Polar residues" evidence="5">
    <location>
        <begin position="1"/>
        <end position="15"/>
    </location>
</feature>
<dbReference type="PANTHER" id="PTHR46910:SF3">
    <property type="entry name" value="HALOTOLERANCE PROTEIN 9-RELATED"/>
    <property type="match status" value="1"/>
</dbReference>
<evidence type="ECO:0000256" key="4">
    <source>
        <dbReference type="ARBA" id="ARBA00023242"/>
    </source>
</evidence>